<feature type="transmembrane region" description="Helical" evidence="1">
    <location>
        <begin position="171"/>
        <end position="192"/>
    </location>
</feature>
<reference evidence="2 3" key="1">
    <citation type="journal article" date="2015" name="Stand. Genomic Sci.">
        <title>Genomic Encyclopedia of Bacterial and Archaeal Type Strains, Phase III: the genomes of soil and plant-associated and newly described type strains.</title>
        <authorList>
            <person name="Whitman W.B."/>
            <person name="Woyke T."/>
            <person name="Klenk H.P."/>
            <person name="Zhou Y."/>
            <person name="Lilburn T.G."/>
            <person name="Beck B.J."/>
            <person name="De Vos P."/>
            <person name="Vandamme P."/>
            <person name="Eisen J.A."/>
            <person name="Garrity G."/>
            <person name="Hugenholtz P."/>
            <person name="Kyrpides N.C."/>
        </authorList>
    </citation>
    <scope>NUCLEOTIDE SEQUENCE [LARGE SCALE GENOMIC DNA]</scope>
    <source>
        <strain evidence="2 3">S2T63</strain>
    </source>
</reference>
<evidence type="ECO:0000313" key="3">
    <source>
        <dbReference type="Proteomes" id="UP000273158"/>
    </source>
</evidence>
<proteinExistence type="predicted"/>
<dbReference type="InterPro" id="IPR006938">
    <property type="entry name" value="DUF624"/>
</dbReference>
<evidence type="ECO:0000256" key="1">
    <source>
        <dbReference type="SAM" id="Phobius"/>
    </source>
</evidence>
<dbReference type="RefSeq" id="WP_121057467.1">
    <property type="nucleotide sequence ID" value="NZ_RCDB01000001.1"/>
</dbReference>
<dbReference type="AlphaFoldDB" id="A0A498CI07"/>
<dbReference type="OrthoDB" id="9814991at2"/>
<sequence length="214" mass="23043">MKIDPEGRTLGGITGFLAFVALNVMYIVSCVPVVTIPAATSALYEVTIRYSDDESGRPVADYFPAFTRNFPRATLLGLSLLVPFVMLAFSTAFWAASPEPLAIGAVIISAAGAVYVFAAFLHAMALVAKFRNGFRQTLKNALLLPAAEPVRTFGILIIPITVVAITVIFPLFWVIVLTVAFSVGAYGTAFLFRSVYARYDAAPVDEDRLGPPQD</sequence>
<evidence type="ECO:0000313" key="2">
    <source>
        <dbReference type="EMBL" id="RLK52660.1"/>
    </source>
</evidence>
<feature type="transmembrane region" description="Helical" evidence="1">
    <location>
        <begin position="140"/>
        <end position="165"/>
    </location>
</feature>
<dbReference type="Proteomes" id="UP000273158">
    <property type="component" value="Unassembled WGS sequence"/>
</dbReference>
<keyword evidence="1" id="KW-0472">Membrane</keyword>
<gene>
    <name evidence="2" type="ORF">C7474_0613</name>
</gene>
<keyword evidence="1" id="KW-1133">Transmembrane helix</keyword>
<name>A0A498CI07_9MICO</name>
<dbReference type="EMBL" id="RCDB01000001">
    <property type="protein sequence ID" value="RLK52660.1"/>
    <property type="molecule type" value="Genomic_DNA"/>
</dbReference>
<feature type="transmembrane region" description="Helical" evidence="1">
    <location>
        <begin position="75"/>
        <end position="96"/>
    </location>
</feature>
<accession>A0A498CI07</accession>
<feature type="transmembrane region" description="Helical" evidence="1">
    <location>
        <begin position="102"/>
        <end position="128"/>
    </location>
</feature>
<protein>
    <submittedName>
        <fullName evidence="2">Putative membrane protein YesL</fullName>
    </submittedName>
</protein>
<dbReference type="Pfam" id="PF04854">
    <property type="entry name" value="DUF624"/>
    <property type="match status" value="1"/>
</dbReference>
<keyword evidence="3" id="KW-1185">Reference proteome</keyword>
<organism evidence="2 3">
    <name type="scientific">Microbacterium telephonicum</name>
    <dbReference type="NCBI Taxonomy" id="1714841"/>
    <lineage>
        <taxon>Bacteria</taxon>
        <taxon>Bacillati</taxon>
        <taxon>Actinomycetota</taxon>
        <taxon>Actinomycetes</taxon>
        <taxon>Micrococcales</taxon>
        <taxon>Microbacteriaceae</taxon>
        <taxon>Microbacterium</taxon>
    </lineage>
</organism>
<comment type="caution">
    <text evidence="2">The sequence shown here is derived from an EMBL/GenBank/DDBJ whole genome shotgun (WGS) entry which is preliminary data.</text>
</comment>
<feature type="transmembrane region" description="Helical" evidence="1">
    <location>
        <begin position="12"/>
        <end position="34"/>
    </location>
</feature>
<keyword evidence="1" id="KW-0812">Transmembrane</keyword>